<protein>
    <submittedName>
        <fullName evidence="1">Uncharacterized protein</fullName>
    </submittedName>
</protein>
<reference evidence="1 2" key="1">
    <citation type="journal article" date="2022" name="Gigascience">
        <title>A chromosome-level genome assembly and annotation of the desert horned lizard, Phrynosoma platyrhinos, provides insight into chromosomal rearrangements among reptiles.</title>
        <authorList>
            <person name="Koochekian N."/>
            <person name="Ascanio A."/>
            <person name="Farleigh K."/>
            <person name="Card D.C."/>
            <person name="Schield D.R."/>
            <person name="Castoe T.A."/>
            <person name="Jezkova T."/>
        </authorList>
    </citation>
    <scope>NUCLEOTIDE SEQUENCE [LARGE SCALE GENOMIC DNA]</scope>
    <source>
        <strain evidence="1">NK-2021</strain>
    </source>
</reference>
<dbReference type="Gene3D" id="1.20.58.60">
    <property type="match status" value="1"/>
</dbReference>
<accession>A0ABQ7SW09</accession>
<gene>
    <name evidence="1" type="ORF">JD844_022944</name>
</gene>
<dbReference type="SUPFAM" id="SSF46966">
    <property type="entry name" value="Spectrin repeat"/>
    <property type="match status" value="1"/>
</dbReference>
<proteinExistence type="predicted"/>
<keyword evidence="2" id="KW-1185">Reference proteome</keyword>
<evidence type="ECO:0000313" key="1">
    <source>
        <dbReference type="EMBL" id="KAH0621549.1"/>
    </source>
</evidence>
<organism evidence="1 2">
    <name type="scientific">Phrynosoma platyrhinos</name>
    <name type="common">Desert horned lizard</name>
    <dbReference type="NCBI Taxonomy" id="52577"/>
    <lineage>
        <taxon>Eukaryota</taxon>
        <taxon>Metazoa</taxon>
        <taxon>Chordata</taxon>
        <taxon>Craniata</taxon>
        <taxon>Vertebrata</taxon>
        <taxon>Euteleostomi</taxon>
        <taxon>Lepidosauria</taxon>
        <taxon>Squamata</taxon>
        <taxon>Bifurcata</taxon>
        <taxon>Unidentata</taxon>
        <taxon>Episquamata</taxon>
        <taxon>Toxicofera</taxon>
        <taxon>Iguania</taxon>
        <taxon>Phrynosomatidae</taxon>
        <taxon>Phrynosomatinae</taxon>
        <taxon>Phrynosoma</taxon>
    </lineage>
</organism>
<dbReference type="Proteomes" id="UP000826234">
    <property type="component" value="Unassembled WGS sequence"/>
</dbReference>
<name>A0ABQ7SW09_PHRPL</name>
<evidence type="ECO:0000313" key="2">
    <source>
        <dbReference type="Proteomes" id="UP000826234"/>
    </source>
</evidence>
<sequence>MEVDAAHQLSTRTCHIPDETQACSKRGPLEGQIWDLLHEADKTAAENKDQEQVYDAMAETLGDAWDSLVLVLEKRRSLLKLTADFFENALEFAIKIDQVEDFLQNSQEFENPESLRALLKQHEQHTKGTEKTFFFIYFNTYDERDKDSGSG</sequence>
<dbReference type="EMBL" id="JAIPUX010003289">
    <property type="protein sequence ID" value="KAH0621549.1"/>
    <property type="molecule type" value="Genomic_DNA"/>
</dbReference>
<comment type="caution">
    <text evidence="1">The sequence shown here is derived from an EMBL/GenBank/DDBJ whole genome shotgun (WGS) entry which is preliminary data.</text>
</comment>